<dbReference type="InterPro" id="IPR047057">
    <property type="entry name" value="MerR_fam"/>
</dbReference>
<dbReference type="InterPro" id="IPR036594">
    <property type="entry name" value="Meth_synthase_dom"/>
</dbReference>
<dbReference type="PROSITE" id="PS50937">
    <property type="entry name" value="HTH_MERR_2"/>
    <property type="match status" value="1"/>
</dbReference>
<dbReference type="Pfam" id="PF02607">
    <property type="entry name" value="B12-binding_2"/>
    <property type="match status" value="1"/>
</dbReference>
<dbReference type="InterPro" id="IPR000551">
    <property type="entry name" value="MerR-type_HTH_dom"/>
</dbReference>
<feature type="domain" description="HTH merR-type" evidence="4">
    <location>
        <begin position="21"/>
        <end position="90"/>
    </location>
</feature>
<dbReference type="SMART" id="SM00422">
    <property type="entry name" value="HTH_MERR"/>
    <property type="match status" value="1"/>
</dbReference>
<evidence type="ECO:0000259" key="4">
    <source>
        <dbReference type="PROSITE" id="PS50937"/>
    </source>
</evidence>
<evidence type="ECO:0000313" key="5">
    <source>
        <dbReference type="EMBL" id="PJJ74881.1"/>
    </source>
</evidence>
<dbReference type="AlphaFoldDB" id="A0A2M9CSQ1"/>
<dbReference type="GO" id="GO:0003700">
    <property type="term" value="F:DNA-binding transcription factor activity"/>
    <property type="evidence" value="ECO:0007669"/>
    <property type="project" value="InterPro"/>
</dbReference>
<sequence>MKQLLSLKSMYISLMEVDEQRFSIRDLENLSGVKAHTIRIWEQRYGFLKPRRSDTNIRYYTNEELKKILNAALLTRYGFKISQISKMNDEQLQEKILELHQHEALQDRLVNELITRMIDMDVSGMEEILDHFILSKGIQKAVNTIIFPFLERIGILWTTDRIHPVHEHLVSCLIRQKIIAGIESLVNRPITQQTALLFLPEDEYHELGLLYLYYLLKQRGIQVYYLGGSVPLNNVEYVVKQKNILILFTHLTSLPPGFNLSFYIHQLSIHLKKSDIYISGPVIQQLSGKTYPNIHLIHSQEELQAEIEKIFLRESSFSQRIV</sequence>
<evidence type="ECO:0000313" key="6">
    <source>
        <dbReference type="Proteomes" id="UP000230000"/>
    </source>
</evidence>
<proteinExistence type="predicted"/>
<organism evidence="5 6">
    <name type="scientific">Thermoflavifilum aggregans</name>
    <dbReference type="NCBI Taxonomy" id="454188"/>
    <lineage>
        <taxon>Bacteria</taxon>
        <taxon>Pseudomonadati</taxon>
        <taxon>Bacteroidota</taxon>
        <taxon>Chitinophagia</taxon>
        <taxon>Chitinophagales</taxon>
        <taxon>Chitinophagaceae</taxon>
        <taxon>Thermoflavifilum</taxon>
    </lineage>
</organism>
<dbReference type="Gene3D" id="1.10.1660.10">
    <property type="match status" value="1"/>
</dbReference>
<dbReference type="OrthoDB" id="9800334at2"/>
<dbReference type="PANTHER" id="PTHR30204:SF67">
    <property type="entry name" value="HTH-TYPE TRANSCRIPTIONAL REGULATOR MLRA-RELATED"/>
    <property type="match status" value="1"/>
</dbReference>
<dbReference type="InterPro" id="IPR009061">
    <property type="entry name" value="DNA-bd_dom_put_sf"/>
</dbReference>
<dbReference type="InterPro" id="IPR003759">
    <property type="entry name" value="Cbl-bd_cap"/>
</dbReference>
<reference evidence="5 6" key="1">
    <citation type="submission" date="2017-11" db="EMBL/GenBank/DDBJ databases">
        <title>Genomic Encyclopedia of Archaeal and Bacterial Type Strains, Phase II (KMG-II): From Individual Species to Whole Genera.</title>
        <authorList>
            <person name="Goeker M."/>
        </authorList>
    </citation>
    <scope>NUCLEOTIDE SEQUENCE [LARGE SCALE GENOMIC DNA]</scope>
    <source>
        <strain evidence="5 6">DSM 27268</strain>
    </source>
</reference>
<dbReference type="Pfam" id="PF13411">
    <property type="entry name" value="MerR_1"/>
    <property type="match status" value="1"/>
</dbReference>
<keyword evidence="1" id="KW-0805">Transcription regulation</keyword>
<dbReference type="SUPFAM" id="SSF46955">
    <property type="entry name" value="Putative DNA-binding domain"/>
    <property type="match status" value="1"/>
</dbReference>
<keyword evidence="2 5" id="KW-0238">DNA-binding</keyword>
<dbReference type="SUPFAM" id="SSF52242">
    <property type="entry name" value="Cobalamin (vitamin B12)-binding domain"/>
    <property type="match status" value="1"/>
</dbReference>
<name>A0A2M9CSQ1_9BACT</name>
<dbReference type="InterPro" id="IPR036724">
    <property type="entry name" value="Cobalamin-bd_sf"/>
</dbReference>
<comment type="caution">
    <text evidence="5">The sequence shown here is derived from an EMBL/GenBank/DDBJ whole genome shotgun (WGS) entry which is preliminary data.</text>
</comment>
<dbReference type="GO" id="GO:0046872">
    <property type="term" value="F:metal ion binding"/>
    <property type="evidence" value="ECO:0007669"/>
    <property type="project" value="InterPro"/>
</dbReference>
<dbReference type="GO" id="GO:0031419">
    <property type="term" value="F:cobalamin binding"/>
    <property type="evidence" value="ECO:0007669"/>
    <property type="project" value="InterPro"/>
</dbReference>
<keyword evidence="6" id="KW-1185">Reference proteome</keyword>
<keyword evidence="3" id="KW-0804">Transcription</keyword>
<dbReference type="Proteomes" id="UP000230000">
    <property type="component" value="Unassembled WGS sequence"/>
</dbReference>
<dbReference type="Gene3D" id="3.40.50.280">
    <property type="entry name" value="Cobalamin-binding domain"/>
    <property type="match status" value="1"/>
</dbReference>
<dbReference type="CDD" id="cd01104">
    <property type="entry name" value="HTH_MlrA-CarA"/>
    <property type="match status" value="1"/>
</dbReference>
<evidence type="ECO:0000256" key="1">
    <source>
        <dbReference type="ARBA" id="ARBA00023015"/>
    </source>
</evidence>
<evidence type="ECO:0000256" key="2">
    <source>
        <dbReference type="ARBA" id="ARBA00023125"/>
    </source>
</evidence>
<protein>
    <submittedName>
        <fullName evidence="5">DNA-binding transcriptional MerR regulator</fullName>
    </submittedName>
</protein>
<evidence type="ECO:0000256" key="3">
    <source>
        <dbReference type="ARBA" id="ARBA00023163"/>
    </source>
</evidence>
<dbReference type="EMBL" id="PGFG01000001">
    <property type="protein sequence ID" value="PJJ74881.1"/>
    <property type="molecule type" value="Genomic_DNA"/>
</dbReference>
<gene>
    <name evidence="5" type="ORF">BXY57_0446</name>
</gene>
<accession>A0A2M9CSQ1</accession>
<dbReference type="Gene3D" id="1.10.1240.10">
    <property type="entry name" value="Methionine synthase domain"/>
    <property type="match status" value="1"/>
</dbReference>
<dbReference type="PANTHER" id="PTHR30204">
    <property type="entry name" value="REDOX-CYCLING DRUG-SENSING TRANSCRIPTIONAL ACTIVATOR SOXR"/>
    <property type="match status" value="1"/>
</dbReference>
<dbReference type="RefSeq" id="WP_100313561.1">
    <property type="nucleotide sequence ID" value="NZ_PGFG01000001.1"/>
</dbReference>
<dbReference type="GO" id="GO:0003677">
    <property type="term" value="F:DNA binding"/>
    <property type="evidence" value="ECO:0007669"/>
    <property type="project" value="UniProtKB-KW"/>
</dbReference>